<evidence type="ECO:0000256" key="2">
    <source>
        <dbReference type="ARBA" id="ARBA00008892"/>
    </source>
</evidence>
<comment type="similarity">
    <text evidence="2 12">Belongs to the ATPase protein 8 family.</text>
</comment>
<evidence type="ECO:0000256" key="11">
    <source>
        <dbReference type="ARBA" id="ARBA00023136"/>
    </source>
</evidence>
<dbReference type="GO" id="GO:0045259">
    <property type="term" value="C:proton-transporting ATP synthase complex"/>
    <property type="evidence" value="ECO:0007669"/>
    <property type="project" value="UniProtKB-KW"/>
</dbReference>
<evidence type="ECO:0000256" key="13">
    <source>
        <dbReference type="SAM" id="Phobius"/>
    </source>
</evidence>
<reference evidence="14" key="1">
    <citation type="journal article" date="2019" name="Zool. Scr.">
        <title>Mitochondrial genome reorganization characterizes various lineages of mesostigmatid mites (Acari: Parasitiformes).</title>
        <authorList>
            <person name="Li W.-N."/>
            <person name="Shao R."/>
            <person name="Zhang Q."/>
            <person name="Deng W."/>
            <person name="Xue X.-F."/>
        </authorList>
    </citation>
    <scope>NUCLEOTIDE SEQUENCE</scope>
</reference>
<evidence type="ECO:0000256" key="3">
    <source>
        <dbReference type="ARBA" id="ARBA00011291"/>
    </source>
</evidence>
<keyword evidence="11 13" id="KW-0472">Membrane</keyword>
<evidence type="ECO:0000256" key="8">
    <source>
        <dbReference type="ARBA" id="ARBA00022989"/>
    </source>
</evidence>
<protein>
    <recommendedName>
        <fullName evidence="12">ATP synthase complex subunit 8</fullName>
    </recommendedName>
</protein>
<evidence type="ECO:0000313" key="14">
    <source>
        <dbReference type="EMBL" id="QHQ98512.1"/>
    </source>
</evidence>
<proteinExistence type="inferred from homology"/>
<dbReference type="AlphaFoldDB" id="A0A6B9WEP2"/>
<evidence type="ECO:0000256" key="5">
    <source>
        <dbReference type="ARBA" id="ARBA00022547"/>
    </source>
</evidence>
<keyword evidence="7 12" id="KW-0375">Hydrogen ion transport</keyword>
<evidence type="ECO:0000256" key="4">
    <source>
        <dbReference type="ARBA" id="ARBA00022448"/>
    </source>
</evidence>
<keyword evidence="9 12" id="KW-0406">Ion transport</keyword>
<evidence type="ECO:0000256" key="12">
    <source>
        <dbReference type="RuleBase" id="RU003661"/>
    </source>
</evidence>
<evidence type="ECO:0000256" key="7">
    <source>
        <dbReference type="ARBA" id="ARBA00022781"/>
    </source>
</evidence>
<evidence type="ECO:0000256" key="9">
    <source>
        <dbReference type="ARBA" id="ARBA00023065"/>
    </source>
</evidence>
<keyword evidence="6 12" id="KW-0812">Transmembrane</keyword>
<keyword evidence="8 13" id="KW-1133">Transmembrane helix</keyword>
<dbReference type="InterPro" id="IPR001421">
    <property type="entry name" value="ATP8_metazoa"/>
</dbReference>
<dbReference type="Pfam" id="PF00895">
    <property type="entry name" value="ATP-synt_8"/>
    <property type="match status" value="1"/>
</dbReference>
<keyword evidence="10 12" id="KW-0496">Mitochondrion</keyword>
<accession>A0A6B9WEP2</accession>
<comment type="subunit">
    <text evidence="3">F-type ATPases have 2 components, CF(1) - the catalytic core - and CF(0) - the membrane proton channel.</text>
</comment>
<dbReference type="EMBL" id="MK270525">
    <property type="protein sequence ID" value="QHQ98512.1"/>
    <property type="molecule type" value="Genomic_DNA"/>
</dbReference>
<dbReference type="GO" id="GO:0015986">
    <property type="term" value="P:proton motive force-driven ATP synthesis"/>
    <property type="evidence" value="ECO:0007669"/>
    <property type="project" value="InterPro"/>
</dbReference>
<dbReference type="RefSeq" id="YP_009731494.1">
    <property type="nucleotide sequence ID" value="NC_046025.1"/>
</dbReference>
<feature type="transmembrane region" description="Helical" evidence="13">
    <location>
        <begin position="6"/>
        <end position="31"/>
    </location>
</feature>
<gene>
    <name evidence="14" type="primary">atp8</name>
</gene>
<keyword evidence="4 12" id="KW-0813">Transport</keyword>
<sequence length="55" mass="6874">MPQMYPMNWILLFMTSLMSLYIMYTLLYFNFLPKSKFNTNKTQNLNKNFNYVFKW</sequence>
<name>A0A6B9WEP2_9ACAR</name>
<evidence type="ECO:0000256" key="1">
    <source>
        <dbReference type="ARBA" id="ARBA00004304"/>
    </source>
</evidence>
<dbReference type="GO" id="GO:0031966">
    <property type="term" value="C:mitochondrial membrane"/>
    <property type="evidence" value="ECO:0007669"/>
    <property type="project" value="UniProtKB-SubCell"/>
</dbReference>
<keyword evidence="5 12" id="KW-0138">CF(0)</keyword>
<evidence type="ECO:0000256" key="10">
    <source>
        <dbReference type="ARBA" id="ARBA00023128"/>
    </source>
</evidence>
<dbReference type="GO" id="GO:0015078">
    <property type="term" value="F:proton transmembrane transporter activity"/>
    <property type="evidence" value="ECO:0007669"/>
    <property type="project" value="InterPro"/>
</dbReference>
<dbReference type="GeneID" id="44150977"/>
<evidence type="ECO:0000256" key="6">
    <source>
        <dbReference type="ARBA" id="ARBA00022692"/>
    </source>
</evidence>
<geneLocation type="mitochondrion" evidence="14"/>
<organism evidence="14">
    <name type="scientific">Macrocheles glaber</name>
    <dbReference type="NCBI Taxonomy" id="99226"/>
    <lineage>
        <taxon>Eukaryota</taxon>
        <taxon>Metazoa</taxon>
        <taxon>Ecdysozoa</taxon>
        <taxon>Arthropoda</taxon>
        <taxon>Chelicerata</taxon>
        <taxon>Arachnida</taxon>
        <taxon>Acari</taxon>
        <taxon>Parasitiformes</taxon>
        <taxon>Mesostigmata</taxon>
        <taxon>Gamasina</taxon>
        <taxon>Eviphidoidea</taxon>
        <taxon>Macrochelidae</taxon>
        <taxon>Macrocheles</taxon>
    </lineage>
</organism>
<comment type="subcellular location">
    <subcellularLocation>
        <location evidence="1 12">Mitochondrion membrane</location>
        <topology evidence="1 12">Single-pass membrane protein</topology>
    </subcellularLocation>
</comment>